<accession>Q2G5R4</accession>
<dbReference type="RefSeq" id="WP_011446015.1">
    <property type="nucleotide sequence ID" value="NC_007794.1"/>
</dbReference>
<dbReference type="KEGG" id="nar:Saro_2373"/>
<dbReference type="Proteomes" id="UP000009134">
    <property type="component" value="Chromosome"/>
</dbReference>
<gene>
    <name evidence="1" type="ordered locus">Saro_2373</name>
</gene>
<evidence type="ECO:0000313" key="1">
    <source>
        <dbReference type="EMBL" id="ABD26809.1"/>
    </source>
</evidence>
<dbReference type="EMBL" id="CP000248">
    <property type="protein sequence ID" value="ABD26809.1"/>
    <property type="molecule type" value="Genomic_DNA"/>
</dbReference>
<keyword evidence="2" id="KW-1185">Reference proteome</keyword>
<proteinExistence type="predicted"/>
<dbReference type="HOGENOM" id="CLU_1968277_0_0_5"/>
<evidence type="ECO:0000313" key="2">
    <source>
        <dbReference type="Proteomes" id="UP000009134"/>
    </source>
</evidence>
<organism evidence="1 2">
    <name type="scientific">Novosphingobium aromaticivorans (strain ATCC 700278 / DSM 12444 / CCUG 56034 / CIP 105152 / NBRC 16084 / F199)</name>
    <dbReference type="NCBI Taxonomy" id="279238"/>
    <lineage>
        <taxon>Bacteria</taxon>
        <taxon>Pseudomonadati</taxon>
        <taxon>Pseudomonadota</taxon>
        <taxon>Alphaproteobacteria</taxon>
        <taxon>Sphingomonadales</taxon>
        <taxon>Sphingomonadaceae</taxon>
        <taxon>Novosphingobium</taxon>
    </lineage>
</organism>
<dbReference type="STRING" id="279238.Saro_2373"/>
<sequence>MLLDHCAFEIKSAMQTAAPPRRIAPSERLLREVREVAGPLAEIVSHAETPWASITFSGSRHTIVLRFAGCDAVSDGESFIALLPDHEFRMRGQLVADASVGRVDHEMLPTPMLEVECDVLLLDED</sequence>
<reference evidence="2" key="1">
    <citation type="submission" date="2006-01" db="EMBL/GenBank/DDBJ databases">
        <title>Complete sequence of Novosphingobium aromaticivorans DSM 12444.</title>
        <authorList>
            <consortium name="US DOE Joint Genome Institute"/>
            <person name="Copeland A."/>
            <person name="Lucas S."/>
            <person name="Lapidus A."/>
            <person name="Barry K."/>
            <person name="Detter J.C."/>
            <person name="Glavina T."/>
            <person name="Hammon N."/>
            <person name="Israni S."/>
            <person name="Pitluck S."/>
            <person name="Chain P."/>
            <person name="Malfatti S."/>
            <person name="Shin M."/>
            <person name="Vergez L."/>
            <person name="Schmutz J."/>
            <person name="Larimer F."/>
            <person name="Land M."/>
            <person name="Kyrpides N."/>
            <person name="Ivanova N."/>
            <person name="Fredrickson J."/>
            <person name="Balkwill D."/>
            <person name="Romine M.F."/>
            <person name="Richardson P."/>
        </authorList>
    </citation>
    <scope>NUCLEOTIDE SEQUENCE [LARGE SCALE GENOMIC DNA]</scope>
    <source>
        <strain evidence="2">ATCC 700278 / DSM 12444 / CCUG 56034 / CIP 105152 / NBRC 16084 / F199</strain>
    </source>
</reference>
<protein>
    <submittedName>
        <fullName evidence="1">Uncharacterized protein</fullName>
    </submittedName>
</protein>
<name>Q2G5R4_NOVAD</name>
<dbReference type="AlphaFoldDB" id="Q2G5R4"/>